<name>A0A2M7RKF1_9BACT</name>
<sequence>MNKLITGNLDQQVSSHPETGGWFLGCFMDKYPDFLSDDVELKWVRHKKGDKKPGLLAATETKTLVILINGKFLIRFTEPNKEITLLKQGDFVFYDASQTSHESEALEDSLLLVVRYPSKRNN</sequence>
<evidence type="ECO:0000313" key="2">
    <source>
        <dbReference type="Proteomes" id="UP000230779"/>
    </source>
</evidence>
<organism evidence="1 2">
    <name type="scientific">Candidatus Kerfeldbacteria bacterium CG_4_10_14_0_8_um_filter_42_10</name>
    <dbReference type="NCBI Taxonomy" id="2014248"/>
    <lineage>
        <taxon>Bacteria</taxon>
        <taxon>Candidatus Kerfeldiibacteriota</taxon>
    </lineage>
</organism>
<accession>A0A2M7RKF1</accession>
<dbReference type="EMBL" id="PFMD01000009">
    <property type="protein sequence ID" value="PIY97184.1"/>
    <property type="molecule type" value="Genomic_DNA"/>
</dbReference>
<dbReference type="Proteomes" id="UP000230779">
    <property type="component" value="Unassembled WGS sequence"/>
</dbReference>
<gene>
    <name evidence="1" type="ORF">COY66_00845</name>
</gene>
<dbReference type="AlphaFoldDB" id="A0A2M7RKF1"/>
<protein>
    <submittedName>
        <fullName evidence="1">Signal peptidase I</fullName>
    </submittedName>
</protein>
<evidence type="ECO:0000313" key="1">
    <source>
        <dbReference type="EMBL" id="PIY97184.1"/>
    </source>
</evidence>
<comment type="caution">
    <text evidence="1">The sequence shown here is derived from an EMBL/GenBank/DDBJ whole genome shotgun (WGS) entry which is preliminary data.</text>
</comment>
<reference evidence="1 2" key="1">
    <citation type="submission" date="2017-09" db="EMBL/GenBank/DDBJ databases">
        <title>Depth-based differentiation of microbial function through sediment-hosted aquifers and enrichment of novel symbionts in the deep terrestrial subsurface.</title>
        <authorList>
            <person name="Probst A.J."/>
            <person name="Ladd B."/>
            <person name="Jarett J.K."/>
            <person name="Geller-Mcgrath D.E."/>
            <person name="Sieber C.M."/>
            <person name="Emerson J.B."/>
            <person name="Anantharaman K."/>
            <person name="Thomas B.C."/>
            <person name="Malmstrom R."/>
            <person name="Stieglmeier M."/>
            <person name="Klingl A."/>
            <person name="Woyke T."/>
            <person name="Ryan C.M."/>
            <person name="Banfield J.F."/>
        </authorList>
    </citation>
    <scope>NUCLEOTIDE SEQUENCE [LARGE SCALE GENOMIC DNA]</scope>
    <source>
        <strain evidence="1">CG_4_10_14_0_8_um_filter_42_10</strain>
    </source>
</reference>
<proteinExistence type="predicted"/>